<dbReference type="EMBL" id="BQNB010019591">
    <property type="protein sequence ID" value="GJT86914.1"/>
    <property type="molecule type" value="Genomic_DNA"/>
</dbReference>
<evidence type="ECO:0000313" key="4">
    <source>
        <dbReference type="Proteomes" id="UP001151760"/>
    </source>
</evidence>
<proteinExistence type="predicted"/>
<feature type="region of interest" description="Disordered" evidence="1">
    <location>
        <begin position="162"/>
        <end position="191"/>
    </location>
</feature>
<evidence type="ECO:0000256" key="2">
    <source>
        <dbReference type="SAM" id="Phobius"/>
    </source>
</evidence>
<feature type="compositionally biased region" description="Basic residues" evidence="1">
    <location>
        <begin position="162"/>
        <end position="171"/>
    </location>
</feature>
<name>A0ABQ5HH90_9ASTR</name>
<keyword evidence="2" id="KW-0472">Membrane</keyword>
<reference evidence="3" key="2">
    <citation type="submission" date="2022-01" db="EMBL/GenBank/DDBJ databases">
        <authorList>
            <person name="Yamashiro T."/>
            <person name="Shiraishi A."/>
            <person name="Satake H."/>
            <person name="Nakayama K."/>
        </authorList>
    </citation>
    <scope>NUCLEOTIDE SEQUENCE</scope>
</reference>
<feature type="transmembrane region" description="Helical" evidence="2">
    <location>
        <begin position="42"/>
        <end position="66"/>
    </location>
</feature>
<gene>
    <name evidence="3" type="ORF">Tco_1068631</name>
</gene>
<feature type="region of interest" description="Disordered" evidence="1">
    <location>
        <begin position="208"/>
        <end position="230"/>
    </location>
</feature>
<keyword evidence="4" id="KW-1185">Reference proteome</keyword>
<comment type="caution">
    <text evidence="3">The sequence shown here is derived from an EMBL/GenBank/DDBJ whole genome shotgun (WGS) entry which is preliminary data.</text>
</comment>
<keyword evidence="2" id="KW-0812">Transmembrane</keyword>
<accession>A0ABQ5HH90</accession>
<keyword evidence="2" id="KW-1133">Transmembrane helix</keyword>
<reference evidence="3" key="1">
    <citation type="journal article" date="2022" name="Int. J. Mol. Sci.">
        <title>Draft Genome of Tanacetum Coccineum: Genomic Comparison of Closely Related Tanacetum-Family Plants.</title>
        <authorList>
            <person name="Yamashiro T."/>
            <person name="Shiraishi A."/>
            <person name="Nakayama K."/>
            <person name="Satake H."/>
        </authorList>
    </citation>
    <scope>NUCLEOTIDE SEQUENCE</scope>
</reference>
<evidence type="ECO:0000313" key="3">
    <source>
        <dbReference type="EMBL" id="GJT86914.1"/>
    </source>
</evidence>
<protein>
    <submittedName>
        <fullName evidence="3">Uncharacterized protein</fullName>
    </submittedName>
</protein>
<organism evidence="3 4">
    <name type="scientific">Tanacetum coccineum</name>
    <dbReference type="NCBI Taxonomy" id="301880"/>
    <lineage>
        <taxon>Eukaryota</taxon>
        <taxon>Viridiplantae</taxon>
        <taxon>Streptophyta</taxon>
        <taxon>Embryophyta</taxon>
        <taxon>Tracheophyta</taxon>
        <taxon>Spermatophyta</taxon>
        <taxon>Magnoliopsida</taxon>
        <taxon>eudicotyledons</taxon>
        <taxon>Gunneridae</taxon>
        <taxon>Pentapetalae</taxon>
        <taxon>asterids</taxon>
        <taxon>campanulids</taxon>
        <taxon>Asterales</taxon>
        <taxon>Asteraceae</taxon>
        <taxon>Asteroideae</taxon>
        <taxon>Anthemideae</taxon>
        <taxon>Anthemidinae</taxon>
        <taxon>Tanacetum</taxon>
    </lineage>
</organism>
<sequence length="230" mass="26010">MRTHTALFQKFPEPFVCWVAISRYYKLDENCYLTFWDGTKGWYTLLYIPDLIVLRLYLIIFFYYVAEIDLFLFICHSDPTKVLIGERNVADEEVKLLTMTEGRVVPPVPPASAASGGSNDSIDKLFDDGNDVEPKHPTVGDEDVLAETIAKDVSEVVVEKTKKSKRKRKMTRVASASTYPPKKLREDYHTATSNIDRKSLSTIRSLISKDSSVSSEVAKPRDDGPTDSVF</sequence>
<dbReference type="Proteomes" id="UP001151760">
    <property type="component" value="Unassembled WGS sequence"/>
</dbReference>
<evidence type="ECO:0000256" key="1">
    <source>
        <dbReference type="SAM" id="MobiDB-lite"/>
    </source>
</evidence>